<dbReference type="CDD" id="cd15830">
    <property type="entry name" value="BamD"/>
    <property type="match status" value="1"/>
</dbReference>
<dbReference type="GO" id="GO:1990063">
    <property type="term" value="C:Bam protein complex"/>
    <property type="evidence" value="ECO:0007669"/>
    <property type="project" value="TreeGrafter"/>
</dbReference>
<dbReference type="STRING" id="1122125.GCA_000423185_04982"/>
<proteinExistence type="inferred from homology"/>
<dbReference type="GO" id="GO:0051205">
    <property type="term" value="P:protein insertion into membrane"/>
    <property type="evidence" value="ECO:0007669"/>
    <property type="project" value="UniProtKB-UniRule"/>
</dbReference>
<feature type="chain" id="PRO_5013407720" description="Outer membrane protein assembly factor BamD" evidence="7">
    <location>
        <begin position="24"/>
        <end position="277"/>
    </location>
</feature>
<comment type="caution">
    <text evidence="9">The sequence shown here is derived from an EMBL/GenBank/DDBJ whole genome shotgun (WGS) entry which is preliminary data.</text>
</comment>
<dbReference type="PANTHER" id="PTHR37423:SF1">
    <property type="entry name" value="OUTER MEMBRANE PROTEIN ASSEMBLY FACTOR BAMD"/>
    <property type="match status" value="1"/>
</dbReference>
<dbReference type="Pfam" id="PF13525">
    <property type="entry name" value="YfiO"/>
    <property type="match status" value="1"/>
</dbReference>
<dbReference type="InterPro" id="IPR039565">
    <property type="entry name" value="BamD-like"/>
</dbReference>
<evidence type="ECO:0000259" key="8">
    <source>
        <dbReference type="Pfam" id="PF13525"/>
    </source>
</evidence>
<gene>
    <name evidence="6" type="primary">bamD</name>
    <name evidence="9" type="ORF">BWR60_21080</name>
</gene>
<dbReference type="NCBIfam" id="TIGR03302">
    <property type="entry name" value="OM_YfiO"/>
    <property type="match status" value="1"/>
</dbReference>
<name>A0A211ZIR1_9PROT</name>
<keyword evidence="2 6" id="KW-0472">Membrane</keyword>
<evidence type="ECO:0000313" key="10">
    <source>
        <dbReference type="Proteomes" id="UP000196655"/>
    </source>
</evidence>
<evidence type="ECO:0000256" key="3">
    <source>
        <dbReference type="ARBA" id="ARBA00023139"/>
    </source>
</evidence>
<evidence type="ECO:0000313" key="9">
    <source>
        <dbReference type="EMBL" id="OWJ65178.1"/>
    </source>
</evidence>
<accession>A0A211ZIR1</accession>
<keyword evidence="4 6" id="KW-0998">Cell outer membrane</keyword>
<keyword evidence="3 6" id="KW-0564">Palmitate</keyword>
<evidence type="ECO:0000256" key="7">
    <source>
        <dbReference type="SAM" id="SignalP"/>
    </source>
</evidence>
<feature type="signal peptide" evidence="7">
    <location>
        <begin position="1"/>
        <end position="23"/>
    </location>
</feature>
<sequence>MNKRLQFRHLARVGLVLPAVLLAACGGSSSDKDKPAADQPPEALYSQAQQAFDDNDFKTASSRFDEVERQHPYSSWATKAQLMSAYASYKRGDYDGATVALDRFISLHPGSEELAYAYYLKALCYYDRISDVERDQRITQLATNALNDVITRFPNSDYARDAKLKLDLTYDQLAGKDMSIGRFYLKRGEYNAAINRFRSVIKNWQTTSQVPEALERLVEAYVALGLKEEARHVAAVLGHNYPGDPWYQDAYVTLTGAGIRPPDDEKGFFDRTLESLF</sequence>
<dbReference type="InterPro" id="IPR011990">
    <property type="entry name" value="TPR-like_helical_dom_sf"/>
</dbReference>
<comment type="function">
    <text evidence="6">Part of the outer membrane protein assembly complex, which is involved in assembly and insertion of beta-barrel proteins into the outer membrane.</text>
</comment>
<evidence type="ECO:0000256" key="5">
    <source>
        <dbReference type="ARBA" id="ARBA00023288"/>
    </source>
</evidence>
<evidence type="ECO:0000256" key="1">
    <source>
        <dbReference type="ARBA" id="ARBA00022729"/>
    </source>
</evidence>
<dbReference type="RefSeq" id="WP_230983129.1">
    <property type="nucleotide sequence ID" value="NZ_NHON01000042.1"/>
</dbReference>
<dbReference type="PROSITE" id="PS51257">
    <property type="entry name" value="PROKAR_LIPOPROTEIN"/>
    <property type="match status" value="1"/>
</dbReference>
<dbReference type="EMBL" id="NHON01000042">
    <property type="protein sequence ID" value="OWJ65178.1"/>
    <property type="molecule type" value="Genomic_DNA"/>
</dbReference>
<comment type="subcellular location">
    <subcellularLocation>
        <location evidence="6">Cell outer membrane</location>
        <topology evidence="6">Lipid-anchor</topology>
    </subcellularLocation>
</comment>
<dbReference type="AlphaFoldDB" id="A0A211ZIR1"/>
<comment type="similarity">
    <text evidence="6">Belongs to the BamD family.</text>
</comment>
<keyword evidence="1 6" id="KW-0732">Signal</keyword>
<keyword evidence="10" id="KW-1185">Reference proteome</keyword>
<dbReference type="PANTHER" id="PTHR37423">
    <property type="entry name" value="SOLUBLE LYTIC MUREIN TRANSGLYCOSYLASE-RELATED"/>
    <property type="match status" value="1"/>
</dbReference>
<evidence type="ECO:0000256" key="2">
    <source>
        <dbReference type="ARBA" id="ARBA00023136"/>
    </source>
</evidence>
<protein>
    <recommendedName>
        <fullName evidence="6">Outer membrane protein assembly factor BamD</fullName>
    </recommendedName>
</protein>
<reference evidence="10" key="1">
    <citation type="submission" date="2017-05" db="EMBL/GenBank/DDBJ databases">
        <authorList>
            <person name="Macchi M."/>
            <person name="Festa S."/>
            <person name="Coppotelli B.M."/>
            <person name="Morelli I.S."/>
        </authorList>
    </citation>
    <scope>NUCLEOTIDE SEQUENCE [LARGE SCALE GENOMIC DNA]</scope>
    <source>
        <strain evidence="10">I</strain>
    </source>
</reference>
<dbReference type="Proteomes" id="UP000196655">
    <property type="component" value="Unassembled WGS sequence"/>
</dbReference>
<dbReference type="HAMAP" id="MF_00922">
    <property type="entry name" value="OM_assembly_BamD"/>
    <property type="match status" value="1"/>
</dbReference>
<feature type="domain" description="Outer membrane lipoprotein BamD-like" evidence="8">
    <location>
        <begin position="38"/>
        <end position="233"/>
    </location>
</feature>
<evidence type="ECO:0000256" key="4">
    <source>
        <dbReference type="ARBA" id="ARBA00023237"/>
    </source>
</evidence>
<organism evidence="9 10">
    <name type="scientific">Inquilinus limosus</name>
    <dbReference type="NCBI Taxonomy" id="171674"/>
    <lineage>
        <taxon>Bacteria</taxon>
        <taxon>Pseudomonadati</taxon>
        <taxon>Pseudomonadota</taxon>
        <taxon>Alphaproteobacteria</taxon>
        <taxon>Rhodospirillales</taxon>
        <taxon>Rhodospirillaceae</taxon>
        <taxon>Inquilinus</taxon>
    </lineage>
</organism>
<evidence type="ECO:0000256" key="6">
    <source>
        <dbReference type="HAMAP-Rule" id="MF_00922"/>
    </source>
</evidence>
<comment type="subunit">
    <text evidence="6">Part of the Bam complex.</text>
</comment>
<dbReference type="InterPro" id="IPR017689">
    <property type="entry name" value="BamD"/>
</dbReference>
<dbReference type="SUPFAM" id="SSF48452">
    <property type="entry name" value="TPR-like"/>
    <property type="match status" value="1"/>
</dbReference>
<dbReference type="GO" id="GO:0043165">
    <property type="term" value="P:Gram-negative-bacterium-type cell outer membrane assembly"/>
    <property type="evidence" value="ECO:0007669"/>
    <property type="project" value="UniProtKB-UniRule"/>
</dbReference>
<keyword evidence="5 6" id="KW-0449">Lipoprotein</keyword>
<dbReference type="Gene3D" id="1.25.40.10">
    <property type="entry name" value="Tetratricopeptide repeat domain"/>
    <property type="match status" value="1"/>
</dbReference>